<evidence type="ECO:0000313" key="2">
    <source>
        <dbReference type="Proteomes" id="UP000593737"/>
    </source>
</evidence>
<gene>
    <name evidence="1" type="ORF">Nkreftii_004165</name>
</gene>
<reference evidence="1 2" key="1">
    <citation type="journal article" date="2020" name="ISME J.">
        <title>Enrichment and physiological characterization of a novel comammox Nitrospira indicates ammonium inhibition of complete nitrification.</title>
        <authorList>
            <person name="Sakoula D."/>
            <person name="Koch H."/>
            <person name="Frank J."/>
            <person name="Jetten M.S.M."/>
            <person name="van Kessel M.A.H.J."/>
            <person name="Lucker S."/>
        </authorList>
    </citation>
    <scope>NUCLEOTIDE SEQUENCE [LARGE SCALE GENOMIC DNA]</scope>
    <source>
        <strain evidence="1">Comreactor17</strain>
    </source>
</reference>
<dbReference type="KEGG" id="nkf:Nkreftii_004165"/>
<organism evidence="1 2">
    <name type="scientific">Candidatus Nitrospira kreftii</name>
    <dbReference type="NCBI Taxonomy" id="2652173"/>
    <lineage>
        <taxon>Bacteria</taxon>
        <taxon>Pseudomonadati</taxon>
        <taxon>Nitrospirota</taxon>
        <taxon>Nitrospiria</taxon>
        <taxon>Nitrospirales</taxon>
        <taxon>Nitrospiraceae</taxon>
        <taxon>Nitrospira</taxon>
    </lineage>
</organism>
<dbReference type="AlphaFoldDB" id="A0A7S8J202"/>
<proteinExistence type="predicted"/>
<sequence length="42" mass="5017">MPFVLHPYRRCPVVCPVTYEHRLQEGEGIYWNLSPGTRVQMR</sequence>
<dbReference type="Proteomes" id="UP000593737">
    <property type="component" value="Chromosome"/>
</dbReference>
<name>A0A7S8J202_9BACT</name>
<dbReference type="EMBL" id="CP047423">
    <property type="protein sequence ID" value="QPD06391.1"/>
    <property type="molecule type" value="Genomic_DNA"/>
</dbReference>
<evidence type="ECO:0000313" key="1">
    <source>
        <dbReference type="EMBL" id="QPD06391.1"/>
    </source>
</evidence>
<protein>
    <submittedName>
        <fullName evidence="1">Uncharacterized protein</fullName>
    </submittedName>
</protein>
<accession>A0A7S8J202</accession>